<comment type="caution">
    <text evidence="2">The sequence shown here is derived from an EMBL/GenBank/DDBJ whole genome shotgun (WGS) entry which is preliminary data.</text>
</comment>
<feature type="domain" description="F-box" evidence="1">
    <location>
        <begin position="102"/>
        <end position="148"/>
    </location>
</feature>
<evidence type="ECO:0000313" key="3">
    <source>
        <dbReference type="Proteomes" id="UP000762676"/>
    </source>
</evidence>
<dbReference type="PROSITE" id="PS50181">
    <property type="entry name" value="FBOX"/>
    <property type="match status" value="1"/>
</dbReference>
<gene>
    <name evidence="2" type="ORF">ElyMa_000400800</name>
</gene>
<dbReference type="InterPro" id="IPR036047">
    <property type="entry name" value="F-box-like_dom_sf"/>
</dbReference>
<dbReference type="SUPFAM" id="SSF81383">
    <property type="entry name" value="F-box domain"/>
    <property type="match status" value="1"/>
</dbReference>
<organism evidence="2 3">
    <name type="scientific">Elysia marginata</name>
    <dbReference type="NCBI Taxonomy" id="1093978"/>
    <lineage>
        <taxon>Eukaryota</taxon>
        <taxon>Metazoa</taxon>
        <taxon>Spiralia</taxon>
        <taxon>Lophotrochozoa</taxon>
        <taxon>Mollusca</taxon>
        <taxon>Gastropoda</taxon>
        <taxon>Heterobranchia</taxon>
        <taxon>Euthyneura</taxon>
        <taxon>Panpulmonata</taxon>
        <taxon>Sacoglossa</taxon>
        <taxon>Placobranchoidea</taxon>
        <taxon>Plakobranchidae</taxon>
        <taxon>Elysia</taxon>
    </lineage>
</organism>
<proteinExistence type="predicted"/>
<reference evidence="2 3" key="1">
    <citation type="journal article" date="2021" name="Elife">
        <title>Chloroplast acquisition without the gene transfer in kleptoplastic sea slugs, Plakobranchus ocellatus.</title>
        <authorList>
            <person name="Maeda T."/>
            <person name="Takahashi S."/>
            <person name="Yoshida T."/>
            <person name="Shimamura S."/>
            <person name="Takaki Y."/>
            <person name="Nagai Y."/>
            <person name="Toyoda A."/>
            <person name="Suzuki Y."/>
            <person name="Arimoto A."/>
            <person name="Ishii H."/>
            <person name="Satoh N."/>
            <person name="Nishiyama T."/>
            <person name="Hasebe M."/>
            <person name="Maruyama T."/>
            <person name="Minagawa J."/>
            <person name="Obokata J."/>
            <person name="Shigenobu S."/>
        </authorList>
    </citation>
    <scope>NUCLEOTIDE SEQUENCE [LARGE SCALE GENOMIC DNA]</scope>
</reference>
<dbReference type="AlphaFoldDB" id="A0AAV4FJR2"/>
<dbReference type="Gene3D" id="1.20.1280.50">
    <property type="match status" value="1"/>
</dbReference>
<evidence type="ECO:0000259" key="1">
    <source>
        <dbReference type="PROSITE" id="PS50181"/>
    </source>
</evidence>
<dbReference type="InterPro" id="IPR001810">
    <property type="entry name" value="F-box_dom"/>
</dbReference>
<protein>
    <submittedName>
        <fullName evidence="2">F-box only protein 36</fullName>
    </submittedName>
</protein>
<sequence length="206" mass="24362">MANAWEKKCAPWLAEDGSLYQRTDTAPPPSKDFVQVFVTSEEIIFRMWKIVPPTRADANQAPHENRSNYLDFEEDTKMRGDIGRTLGEREVVYIDRLIHGHIDYLNRLSKKVILNMLYMLDLVTISKLSQVNRFFRELCSSDALWSKLYMQHTTQPITHELLMLTDKKGWKEVFFMNKVQLQMLLRRETDKPTSKEKRFQFKKGNQ</sequence>
<accession>A0AAV4FJR2</accession>
<keyword evidence="3" id="KW-1185">Reference proteome</keyword>
<dbReference type="EMBL" id="BMAT01000795">
    <property type="protein sequence ID" value="GFR73261.1"/>
    <property type="molecule type" value="Genomic_DNA"/>
</dbReference>
<name>A0AAV4FJR2_9GAST</name>
<evidence type="ECO:0000313" key="2">
    <source>
        <dbReference type="EMBL" id="GFR73261.1"/>
    </source>
</evidence>
<dbReference type="Proteomes" id="UP000762676">
    <property type="component" value="Unassembled WGS sequence"/>
</dbReference>